<keyword evidence="8 15" id="KW-0547">Nucleotide-binding</keyword>
<evidence type="ECO:0000256" key="4">
    <source>
        <dbReference type="ARBA" id="ARBA00022490"/>
    </source>
</evidence>
<dbReference type="InterPro" id="IPR033714">
    <property type="entry name" value="tRNA_bind_bactPheRS"/>
</dbReference>
<dbReference type="AlphaFoldDB" id="A0A7G9SIK0"/>
<evidence type="ECO:0000256" key="12">
    <source>
        <dbReference type="ARBA" id="ARBA00022917"/>
    </source>
</evidence>
<feature type="binding site" evidence="15">
    <location>
        <position position="462"/>
    </location>
    <ligand>
        <name>Mg(2+)</name>
        <dbReference type="ChEBI" id="CHEBI:18420"/>
        <note>shared with alpha subunit</note>
    </ligand>
</feature>
<dbReference type="CDD" id="cd00769">
    <property type="entry name" value="PheRS_beta_core"/>
    <property type="match status" value="1"/>
</dbReference>
<dbReference type="Gene3D" id="3.50.40.10">
    <property type="entry name" value="Phenylalanyl-trna Synthetase, Chain B, domain 3"/>
    <property type="match status" value="1"/>
</dbReference>
<protein>
    <recommendedName>
        <fullName evidence="15">Phenylalanine--tRNA ligase beta subunit</fullName>
        <ecNumber evidence="15">6.1.1.20</ecNumber>
    </recommendedName>
    <alternativeName>
        <fullName evidence="15">Phenylalanyl-tRNA synthetase beta subunit</fullName>
        <shortName evidence="15">PheRS</shortName>
    </alternativeName>
</protein>
<evidence type="ECO:0000256" key="6">
    <source>
        <dbReference type="ARBA" id="ARBA00022598"/>
    </source>
</evidence>
<keyword evidence="9 15" id="KW-0067">ATP-binding</keyword>
<organism evidence="20 21">
    <name type="scientific">Sphingomonas lutea</name>
    <dbReference type="NCBI Taxonomy" id="1045317"/>
    <lineage>
        <taxon>Bacteria</taxon>
        <taxon>Pseudomonadati</taxon>
        <taxon>Pseudomonadota</taxon>
        <taxon>Alphaproteobacteria</taxon>
        <taxon>Sphingomonadales</taxon>
        <taxon>Sphingomonadaceae</taxon>
        <taxon>Sphingomonas</taxon>
    </lineage>
</organism>
<feature type="domain" description="B5" evidence="19">
    <location>
        <begin position="403"/>
        <end position="474"/>
    </location>
</feature>
<dbReference type="InterPro" id="IPR036690">
    <property type="entry name" value="Fdx_antiC-bd_sf"/>
</dbReference>
<keyword evidence="6 15" id="KW-0436">Ligase</keyword>
<evidence type="ECO:0000259" key="19">
    <source>
        <dbReference type="PROSITE" id="PS51483"/>
    </source>
</evidence>
<dbReference type="HAMAP" id="MF_00283">
    <property type="entry name" value="Phe_tRNA_synth_beta1"/>
    <property type="match status" value="1"/>
</dbReference>
<feature type="domain" description="TRNA-binding" evidence="17">
    <location>
        <begin position="39"/>
        <end position="149"/>
    </location>
</feature>
<keyword evidence="5 16" id="KW-0820">tRNA-binding</keyword>
<reference evidence="20 21" key="1">
    <citation type="submission" date="2020-08" db="EMBL/GenBank/DDBJ databases">
        <title>Genome sequence of Sphingomonas lutea KCTC 23642T.</title>
        <authorList>
            <person name="Hyun D.-W."/>
            <person name="Bae J.-W."/>
        </authorList>
    </citation>
    <scope>NUCLEOTIDE SEQUENCE [LARGE SCALE GENOMIC DNA]</scope>
    <source>
        <strain evidence="20 21">KCTC 23642</strain>
    </source>
</reference>
<dbReference type="SUPFAM" id="SSF54991">
    <property type="entry name" value="Anticodon-binding domain of PheRS"/>
    <property type="match status" value="1"/>
</dbReference>
<evidence type="ECO:0000256" key="3">
    <source>
        <dbReference type="ARBA" id="ARBA00011209"/>
    </source>
</evidence>
<evidence type="ECO:0000256" key="2">
    <source>
        <dbReference type="ARBA" id="ARBA00008653"/>
    </source>
</evidence>
<evidence type="ECO:0000256" key="11">
    <source>
        <dbReference type="ARBA" id="ARBA00022884"/>
    </source>
</evidence>
<keyword evidence="11 16" id="KW-0694">RNA-binding</keyword>
<evidence type="ECO:0000256" key="10">
    <source>
        <dbReference type="ARBA" id="ARBA00022842"/>
    </source>
</evidence>
<comment type="similarity">
    <text evidence="2 15">Belongs to the phenylalanyl-tRNA synthetase beta subunit family. Type 1 subfamily.</text>
</comment>
<dbReference type="InterPro" id="IPR009061">
    <property type="entry name" value="DNA-bd_dom_put_sf"/>
</dbReference>
<dbReference type="Gene3D" id="3.30.70.380">
    <property type="entry name" value="Ferrodoxin-fold anticodon-binding domain"/>
    <property type="match status" value="1"/>
</dbReference>
<evidence type="ECO:0000313" key="21">
    <source>
        <dbReference type="Proteomes" id="UP000515971"/>
    </source>
</evidence>
<evidence type="ECO:0000313" key="20">
    <source>
        <dbReference type="EMBL" id="QNN67675.1"/>
    </source>
</evidence>
<evidence type="ECO:0000256" key="7">
    <source>
        <dbReference type="ARBA" id="ARBA00022723"/>
    </source>
</evidence>
<dbReference type="GO" id="GO:0009328">
    <property type="term" value="C:phenylalanine-tRNA ligase complex"/>
    <property type="evidence" value="ECO:0007669"/>
    <property type="project" value="TreeGrafter"/>
</dbReference>
<dbReference type="SMART" id="SM00896">
    <property type="entry name" value="FDX-ACB"/>
    <property type="match status" value="1"/>
</dbReference>
<evidence type="ECO:0000256" key="16">
    <source>
        <dbReference type="PROSITE-ProRule" id="PRU00209"/>
    </source>
</evidence>
<evidence type="ECO:0000256" key="15">
    <source>
        <dbReference type="HAMAP-Rule" id="MF_00283"/>
    </source>
</evidence>
<dbReference type="GO" id="GO:0000287">
    <property type="term" value="F:magnesium ion binding"/>
    <property type="evidence" value="ECO:0007669"/>
    <property type="project" value="UniProtKB-UniRule"/>
</dbReference>
<comment type="catalytic activity">
    <reaction evidence="14 15">
        <text>tRNA(Phe) + L-phenylalanine + ATP = L-phenylalanyl-tRNA(Phe) + AMP + diphosphate + H(+)</text>
        <dbReference type="Rhea" id="RHEA:19413"/>
        <dbReference type="Rhea" id="RHEA-COMP:9668"/>
        <dbReference type="Rhea" id="RHEA-COMP:9699"/>
        <dbReference type="ChEBI" id="CHEBI:15378"/>
        <dbReference type="ChEBI" id="CHEBI:30616"/>
        <dbReference type="ChEBI" id="CHEBI:33019"/>
        <dbReference type="ChEBI" id="CHEBI:58095"/>
        <dbReference type="ChEBI" id="CHEBI:78442"/>
        <dbReference type="ChEBI" id="CHEBI:78531"/>
        <dbReference type="ChEBI" id="CHEBI:456215"/>
        <dbReference type="EC" id="6.1.1.20"/>
    </reaction>
</comment>
<dbReference type="Pfam" id="PF17759">
    <property type="entry name" value="tRNA_synthFbeta"/>
    <property type="match status" value="1"/>
</dbReference>
<dbReference type="InterPro" id="IPR020825">
    <property type="entry name" value="Phe-tRNA_synthase-like_B3/B4"/>
</dbReference>
<feature type="binding site" evidence="15">
    <location>
        <position position="452"/>
    </location>
    <ligand>
        <name>Mg(2+)</name>
        <dbReference type="ChEBI" id="CHEBI:18420"/>
        <note>shared with alpha subunit</note>
    </ligand>
</feature>
<feature type="binding site" evidence="15">
    <location>
        <position position="458"/>
    </location>
    <ligand>
        <name>Mg(2+)</name>
        <dbReference type="ChEBI" id="CHEBI:18420"/>
        <note>shared with alpha subunit</note>
    </ligand>
</feature>
<dbReference type="PROSITE" id="PS51447">
    <property type="entry name" value="FDX_ACB"/>
    <property type="match status" value="1"/>
</dbReference>
<dbReference type="Proteomes" id="UP000515971">
    <property type="component" value="Chromosome"/>
</dbReference>
<evidence type="ECO:0000256" key="5">
    <source>
        <dbReference type="ARBA" id="ARBA00022555"/>
    </source>
</evidence>
<dbReference type="SUPFAM" id="SSF56037">
    <property type="entry name" value="PheT/TilS domain"/>
    <property type="match status" value="1"/>
</dbReference>
<dbReference type="NCBIfam" id="NF045760">
    <property type="entry name" value="YtpR"/>
    <property type="match status" value="1"/>
</dbReference>
<keyword evidence="13 15" id="KW-0030">Aminoacyl-tRNA synthetase</keyword>
<dbReference type="InterPro" id="IPR005147">
    <property type="entry name" value="tRNA_synthase_B5-dom"/>
</dbReference>
<feature type="binding site" evidence="15">
    <location>
        <position position="461"/>
    </location>
    <ligand>
        <name>Mg(2+)</name>
        <dbReference type="ChEBI" id="CHEBI:18420"/>
        <note>shared with alpha subunit</note>
    </ligand>
</feature>
<evidence type="ECO:0000259" key="18">
    <source>
        <dbReference type="PROSITE" id="PS51447"/>
    </source>
</evidence>
<keyword evidence="7 15" id="KW-0479">Metal-binding</keyword>
<evidence type="ECO:0000259" key="17">
    <source>
        <dbReference type="PROSITE" id="PS50886"/>
    </source>
</evidence>
<dbReference type="Pfam" id="PF03147">
    <property type="entry name" value="FDX-ACB"/>
    <property type="match status" value="1"/>
</dbReference>
<dbReference type="InterPro" id="IPR005121">
    <property type="entry name" value="Fdx_antiC-bd"/>
</dbReference>
<keyword evidence="21" id="KW-1185">Reference proteome</keyword>
<comment type="subunit">
    <text evidence="3 15">Tetramer of two alpha and two beta subunits.</text>
</comment>
<dbReference type="InterPro" id="IPR005146">
    <property type="entry name" value="B3/B4_tRNA-bd"/>
</dbReference>
<keyword evidence="12 15" id="KW-0648">Protein biosynthesis</keyword>
<dbReference type="PROSITE" id="PS50886">
    <property type="entry name" value="TRBD"/>
    <property type="match status" value="1"/>
</dbReference>
<evidence type="ECO:0000256" key="1">
    <source>
        <dbReference type="ARBA" id="ARBA00004496"/>
    </source>
</evidence>
<dbReference type="GO" id="GO:0004826">
    <property type="term" value="F:phenylalanine-tRNA ligase activity"/>
    <property type="evidence" value="ECO:0007669"/>
    <property type="project" value="UniProtKB-UniRule"/>
</dbReference>
<dbReference type="GO" id="GO:0000049">
    <property type="term" value="F:tRNA binding"/>
    <property type="evidence" value="ECO:0007669"/>
    <property type="project" value="UniProtKB-UniRule"/>
</dbReference>
<dbReference type="InterPro" id="IPR002547">
    <property type="entry name" value="tRNA-bd_dom"/>
</dbReference>
<dbReference type="InterPro" id="IPR045060">
    <property type="entry name" value="Phe-tRNA-ligase_IIc_bsu"/>
</dbReference>
<feature type="domain" description="FDX-ACB" evidence="18">
    <location>
        <begin position="699"/>
        <end position="788"/>
    </location>
</feature>
<dbReference type="InterPro" id="IPR012340">
    <property type="entry name" value="NA-bd_OB-fold"/>
</dbReference>
<dbReference type="EMBL" id="CP060718">
    <property type="protein sequence ID" value="QNN67675.1"/>
    <property type="molecule type" value="Genomic_DNA"/>
</dbReference>
<sequence>MKFTLSWLRDHLDTNASPQEIADKLTAIGLEVEGVTNPAEALAPFRVARVLTADKHPQADKLQVLSVDTGDGGPVQVVCGAPNARAGMLGVFGPPGAYVPGTDMTLKVAAIRGVESRGMMCSVRELQLGEEHDGIIELAADAPVGAAFAEYAGLGDPVFDVNVTPNRPDAMGVNGIARDLAAAGLGTLKPRPVAEIASGFDNPVPIRVEDGSGCAAFAGRLIRGVRNGPSPDWLQQRLKAVGLRPISALVDITNFFSIDAARPLHVYDVKKLRGGITARRGRRGERFLALNDKEYDATPDDCVIADDSGAIGLGGVIGGESTGVDDGTTDVLLECAWFAPEVIAATGRRHQIITDARARFERGVDPLAIAPMVEAATAMIQQLCGGDASQVTFATTKAWADVIAERTVPFRSARVEALAGIDLPEAEQHATLDRLGFRITGNGVVPPSWRSDIDGEADIVEEVARIHGYDNVPSTPLPRAMGVAQPTATRSQIVERRLRRTAAARGLDEAVTWSFISEKEAAAFGGGEWRLANPISEEMKVMRPSLLPGLIAAAQRNLNRGATSVRLFEIGRRYLGEREHPTAAFLMVGDARARHWQTGKARDFSAFDAKAEAVSLLEAAGAPVANLQVFPDAGPTWHPGRSATLRLGPKTILAAFGELHPRLVREHDAPGGCVAGEIYLDAIPAQRASGRARAAYAPPPLQAITRDFAFVVPDGVSADAVIRAMRGADKNAITDVRVFDRYQPDGGELSLAFEVTLQPGDKSFTEEQIAEMSRRIVAAAEKLGARLRS</sequence>
<dbReference type="PROSITE" id="PS51483">
    <property type="entry name" value="B5"/>
    <property type="match status" value="1"/>
</dbReference>
<name>A0A7G9SIK0_9SPHN</name>
<dbReference type="SUPFAM" id="SSF55681">
    <property type="entry name" value="Class II aaRS and biotin synthetases"/>
    <property type="match status" value="1"/>
</dbReference>
<dbReference type="InterPro" id="IPR045864">
    <property type="entry name" value="aa-tRNA-synth_II/BPL/LPL"/>
</dbReference>
<gene>
    <name evidence="15" type="primary">pheT</name>
    <name evidence="20" type="ORF">H9L13_01645</name>
</gene>
<dbReference type="CDD" id="cd02796">
    <property type="entry name" value="tRNA_bind_bactPheRS"/>
    <property type="match status" value="1"/>
</dbReference>
<dbReference type="InterPro" id="IPR041616">
    <property type="entry name" value="PheRS_beta_core"/>
</dbReference>
<dbReference type="InterPro" id="IPR004532">
    <property type="entry name" value="Phe-tRNA-ligase_IIc_bsu_bact"/>
</dbReference>
<evidence type="ECO:0000256" key="14">
    <source>
        <dbReference type="ARBA" id="ARBA00049255"/>
    </source>
</evidence>
<dbReference type="FunFam" id="2.40.50.140:FF:000045">
    <property type="entry name" value="Phenylalanine--tRNA ligase beta subunit"/>
    <property type="match status" value="1"/>
</dbReference>
<dbReference type="KEGG" id="slut:H9L13_01645"/>
<evidence type="ECO:0000256" key="9">
    <source>
        <dbReference type="ARBA" id="ARBA00022840"/>
    </source>
</evidence>
<comment type="subcellular location">
    <subcellularLocation>
        <location evidence="1 15">Cytoplasm</location>
    </subcellularLocation>
</comment>
<proteinExistence type="inferred from homology"/>
<dbReference type="GO" id="GO:0005524">
    <property type="term" value="F:ATP binding"/>
    <property type="evidence" value="ECO:0007669"/>
    <property type="project" value="UniProtKB-UniRule"/>
</dbReference>
<dbReference type="SUPFAM" id="SSF50249">
    <property type="entry name" value="Nucleic acid-binding proteins"/>
    <property type="match status" value="1"/>
</dbReference>
<dbReference type="PANTHER" id="PTHR10947:SF0">
    <property type="entry name" value="PHENYLALANINE--TRNA LIGASE BETA SUBUNIT"/>
    <property type="match status" value="1"/>
</dbReference>
<comment type="cofactor">
    <cofactor evidence="15">
        <name>Mg(2+)</name>
        <dbReference type="ChEBI" id="CHEBI:18420"/>
    </cofactor>
    <text evidence="15">Binds 2 magnesium ions per tetramer.</text>
</comment>
<keyword evidence="10 15" id="KW-0460">Magnesium</keyword>
<dbReference type="Gene3D" id="3.30.930.10">
    <property type="entry name" value="Bira Bifunctional Protein, Domain 2"/>
    <property type="match status" value="1"/>
</dbReference>
<dbReference type="SUPFAM" id="SSF46955">
    <property type="entry name" value="Putative DNA-binding domain"/>
    <property type="match status" value="1"/>
</dbReference>
<dbReference type="Gene3D" id="2.40.50.140">
    <property type="entry name" value="Nucleic acid-binding proteins"/>
    <property type="match status" value="1"/>
</dbReference>
<dbReference type="EC" id="6.1.1.20" evidence="15"/>
<dbReference type="NCBIfam" id="TIGR00472">
    <property type="entry name" value="pheT_bact"/>
    <property type="match status" value="1"/>
</dbReference>
<dbReference type="Pfam" id="PF03483">
    <property type="entry name" value="B3_4"/>
    <property type="match status" value="1"/>
</dbReference>
<dbReference type="Gene3D" id="3.30.56.10">
    <property type="match status" value="2"/>
</dbReference>
<dbReference type="Pfam" id="PF03484">
    <property type="entry name" value="B5"/>
    <property type="match status" value="1"/>
</dbReference>
<dbReference type="SMART" id="SM00874">
    <property type="entry name" value="B5"/>
    <property type="match status" value="1"/>
</dbReference>
<dbReference type="RefSeq" id="WP_187538449.1">
    <property type="nucleotide sequence ID" value="NZ_BAABJT010000001.1"/>
</dbReference>
<evidence type="ECO:0000256" key="8">
    <source>
        <dbReference type="ARBA" id="ARBA00022741"/>
    </source>
</evidence>
<dbReference type="GO" id="GO:0006432">
    <property type="term" value="P:phenylalanyl-tRNA aminoacylation"/>
    <property type="evidence" value="ECO:0007669"/>
    <property type="project" value="UniProtKB-UniRule"/>
</dbReference>
<evidence type="ECO:0000256" key="13">
    <source>
        <dbReference type="ARBA" id="ARBA00023146"/>
    </source>
</evidence>
<accession>A0A7G9SIK0</accession>
<keyword evidence="4 15" id="KW-0963">Cytoplasm</keyword>
<dbReference type="PANTHER" id="PTHR10947">
    <property type="entry name" value="PHENYLALANYL-TRNA SYNTHETASE BETA CHAIN AND LEUCINE-RICH REPEAT-CONTAINING PROTEIN 47"/>
    <property type="match status" value="1"/>
</dbReference>
<dbReference type="Pfam" id="PF01588">
    <property type="entry name" value="tRNA_bind"/>
    <property type="match status" value="1"/>
</dbReference>
<dbReference type="SMART" id="SM00873">
    <property type="entry name" value="B3_4"/>
    <property type="match status" value="1"/>
</dbReference>